<feature type="region of interest" description="Disordered" evidence="1">
    <location>
        <begin position="580"/>
        <end position="654"/>
    </location>
</feature>
<accession>A0AAN7VM20</accession>
<organism evidence="2 3">
    <name type="scientific">Elasticomyces elasticus</name>
    <dbReference type="NCBI Taxonomy" id="574655"/>
    <lineage>
        <taxon>Eukaryota</taxon>
        <taxon>Fungi</taxon>
        <taxon>Dikarya</taxon>
        <taxon>Ascomycota</taxon>
        <taxon>Pezizomycotina</taxon>
        <taxon>Dothideomycetes</taxon>
        <taxon>Dothideomycetidae</taxon>
        <taxon>Mycosphaerellales</taxon>
        <taxon>Teratosphaeriaceae</taxon>
        <taxon>Elasticomyces</taxon>
    </lineage>
</organism>
<evidence type="ECO:0000256" key="1">
    <source>
        <dbReference type="SAM" id="MobiDB-lite"/>
    </source>
</evidence>
<feature type="region of interest" description="Disordered" evidence="1">
    <location>
        <begin position="471"/>
        <end position="559"/>
    </location>
</feature>
<comment type="caution">
    <text evidence="2">The sequence shown here is derived from an EMBL/GenBank/DDBJ whole genome shotgun (WGS) entry which is preliminary data.</text>
</comment>
<reference evidence="2" key="1">
    <citation type="submission" date="2023-08" db="EMBL/GenBank/DDBJ databases">
        <title>Black Yeasts Isolated from many extreme environments.</title>
        <authorList>
            <person name="Coleine C."/>
            <person name="Stajich J.E."/>
            <person name="Selbmann L."/>
        </authorList>
    </citation>
    <scope>NUCLEOTIDE SEQUENCE</scope>
    <source>
        <strain evidence="2">CCFEE 5810</strain>
    </source>
</reference>
<dbReference type="InterPro" id="IPR010770">
    <property type="entry name" value="Ecd"/>
</dbReference>
<dbReference type="PANTHER" id="PTHR13060:SF0">
    <property type="entry name" value="PROTEIN ECDYSONELESS HOMOLOG"/>
    <property type="match status" value="1"/>
</dbReference>
<dbReference type="AlphaFoldDB" id="A0AAN7VM20"/>
<sequence length="699" mass="78033">MNTLSLLNTQTPPYYQNIRTRFQQDCEMDSDLPPDDGLKWFGEGFDGFPKRLPDDCVEYVIYIIDETLNDLATTRTRLQQISKLATEICQKHTKNYIWQRDPFQLKLKPSLDDPGPANTKVVATTPHLHGRTDFSDSVADEWLVVYVLRELSKQCGPELWIRVYDTDGEFLLIEAANSLPKWLNPEIAEHRVWINDGRLRIIPLSSSSDDDDDRARNLGLQEALEFIRGSREKMLTSQAIEDEAFHRLKGYPAAIAESLHRSLVTVPRRLAYLLHHNPAYISAAVEAFYLRDPVSLKPLASKDLSTLTFPPEDFVEVSVRFTKVGFAQLRSQIFDTPPSWTGIIPRLQDPKVGMGMKVTCGFEMLVGDKQYQDKRGVREMKILLDDVESGDEVLPTDTEIQSWPRVEDDEKWLDIDYNDFEDELAGKNGKGKGKDGGDGGEQAGKGFGDKGAQENLRKMVSRFEDFLNDDEAGAEGVDDDDVDEDAGSESSSGDGSEGSGSEGEDKAGSFEEAEFERAMREMMGMPGTMVEESGLLDEARRLAVEDEEDGEGPDEDEEMKKVIELMERELKGHGALKLDKDEEEIGSKGKGKAAEKVVEKKAERKVMFGPERPPDMQQARVQDEDEDSEVEVLEDDDDDVGPGDGELSSDDEEHNEIDLGLAKNMLEAFKGQAGMQGPAGNLMRALGVQMPRDGDGGPM</sequence>
<proteinExistence type="predicted"/>
<dbReference type="PANTHER" id="PTHR13060">
    <property type="entry name" value="SGT1 PROTEIN HSGT1 SUPPRESSOR OF GCR2"/>
    <property type="match status" value="1"/>
</dbReference>
<name>A0AAN7VM20_9PEZI</name>
<dbReference type="EMBL" id="JAVRQU010000025">
    <property type="protein sequence ID" value="KAK5690368.1"/>
    <property type="molecule type" value="Genomic_DNA"/>
</dbReference>
<evidence type="ECO:0000313" key="2">
    <source>
        <dbReference type="EMBL" id="KAK5690368.1"/>
    </source>
</evidence>
<dbReference type="Proteomes" id="UP001310594">
    <property type="component" value="Unassembled WGS sequence"/>
</dbReference>
<protein>
    <submittedName>
        <fullName evidence="2">Uncharacterized protein</fullName>
    </submittedName>
</protein>
<feature type="compositionally biased region" description="Acidic residues" evidence="1">
    <location>
        <begin position="471"/>
        <end position="487"/>
    </location>
</feature>
<dbReference type="Pfam" id="PF07093">
    <property type="entry name" value="SGT1"/>
    <property type="match status" value="1"/>
</dbReference>
<gene>
    <name evidence="2" type="ORF">LTR97_012236</name>
</gene>
<feature type="compositionally biased region" description="Basic and acidic residues" evidence="1">
    <location>
        <begin position="592"/>
        <end position="606"/>
    </location>
</feature>
<feature type="compositionally biased region" description="Basic and acidic residues" evidence="1">
    <location>
        <begin position="503"/>
        <end position="520"/>
    </location>
</feature>
<feature type="region of interest" description="Disordered" evidence="1">
    <location>
        <begin position="423"/>
        <end position="453"/>
    </location>
</feature>
<evidence type="ECO:0000313" key="3">
    <source>
        <dbReference type="Proteomes" id="UP001310594"/>
    </source>
</evidence>
<feature type="compositionally biased region" description="Acidic residues" evidence="1">
    <location>
        <begin position="545"/>
        <end position="557"/>
    </location>
</feature>
<feature type="compositionally biased region" description="Acidic residues" evidence="1">
    <location>
        <begin position="623"/>
        <end position="654"/>
    </location>
</feature>
<dbReference type="GO" id="GO:0005634">
    <property type="term" value="C:nucleus"/>
    <property type="evidence" value="ECO:0007669"/>
    <property type="project" value="TreeGrafter"/>
</dbReference>